<evidence type="ECO:0000313" key="3">
    <source>
        <dbReference type="Proteomes" id="UP000026961"/>
    </source>
</evidence>
<feature type="region of interest" description="Disordered" evidence="1">
    <location>
        <begin position="1"/>
        <end position="21"/>
    </location>
</feature>
<evidence type="ECO:0000313" key="2">
    <source>
        <dbReference type="EnsemblPlants" id="OGLUM06G18400.1"/>
    </source>
</evidence>
<keyword evidence="3" id="KW-1185">Reference proteome</keyword>
<reference evidence="2" key="2">
    <citation type="submission" date="2018-05" db="EMBL/GenBank/DDBJ databases">
        <title>OgluRS3 (Oryza glumaepatula Reference Sequence Version 3).</title>
        <authorList>
            <person name="Zhang J."/>
            <person name="Kudrna D."/>
            <person name="Lee S."/>
            <person name="Talag J."/>
            <person name="Welchert J."/>
            <person name="Wing R.A."/>
        </authorList>
    </citation>
    <scope>NUCLEOTIDE SEQUENCE [LARGE SCALE GENOMIC DNA]</scope>
</reference>
<dbReference type="EnsemblPlants" id="OGLUM06G18400.1">
    <property type="protein sequence ID" value="OGLUM06G18400.1"/>
    <property type="gene ID" value="OGLUM06G18400"/>
</dbReference>
<dbReference type="HOGENOM" id="CLU_2609935_0_0_1"/>
<organism evidence="2">
    <name type="scientific">Oryza glumipatula</name>
    <dbReference type="NCBI Taxonomy" id="40148"/>
    <lineage>
        <taxon>Eukaryota</taxon>
        <taxon>Viridiplantae</taxon>
        <taxon>Streptophyta</taxon>
        <taxon>Embryophyta</taxon>
        <taxon>Tracheophyta</taxon>
        <taxon>Spermatophyta</taxon>
        <taxon>Magnoliopsida</taxon>
        <taxon>Liliopsida</taxon>
        <taxon>Poales</taxon>
        <taxon>Poaceae</taxon>
        <taxon>BOP clade</taxon>
        <taxon>Oryzoideae</taxon>
        <taxon>Oryzeae</taxon>
        <taxon>Oryzinae</taxon>
        <taxon>Oryza</taxon>
    </lineage>
</organism>
<dbReference type="Proteomes" id="UP000026961">
    <property type="component" value="Chromosome 6"/>
</dbReference>
<proteinExistence type="predicted"/>
<name>A0A0E0AAH7_9ORYZ</name>
<sequence>MGRGILAPTPPDTGRGMGALPPVPSIYHRLVQAIDARQSLGRCHTTNHAALNAAWVVGTPSVNVPVAPPPPPAQPPRGS</sequence>
<protein>
    <submittedName>
        <fullName evidence="2">Uncharacterized protein</fullName>
    </submittedName>
</protein>
<reference evidence="2" key="1">
    <citation type="submission" date="2015-04" db="UniProtKB">
        <authorList>
            <consortium name="EnsemblPlants"/>
        </authorList>
    </citation>
    <scope>IDENTIFICATION</scope>
</reference>
<dbReference type="AlphaFoldDB" id="A0A0E0AAH7"/>
<accession>A0A0E0AAH7</accession>
<dbReference type="Gramene" id="OGLUM06G18400.1">
    <property type="protein sequence ID" value="OGLUM06G18400.1"/>
    <property type="gene ID" value="OGLUM06G18400"/>
</dbReference>
<evidence type="ECO:0000256" key="1">
    <source>
        <dbReference type="SAM" id="MobiDB-lite"/>
    </source>
</evidence>